<proteinExistence type="predicted"/>
<dbReference type="AlphaFoldDB" id="A0A840Z2G9"/>
<protein>
    <recommendedName>
        <fullName evidence="4">SEC-C motif-containing protein</fullName>
    </recommendedName>
</protein>
<evidence type="ECO:0000313" key="3">
    <source>
        <dbReference type="Proteomes" id="UP000554342"/>
    </source>
</evidence>
<evidence type="ECO:0008006" key="4">
    <source>
        <dbReference type="Google" id="ProtNLM"/>
    </source>
</evidence>
<dbReference type="PANTHER" id="PTHR33747:SF1">
    <property type="entry name" value="ADENYLATE CYCLASE-ASSOCIATED CAP C-TERMINAL DOMAIN-CONTAINING PROTEIN"/>
    <property type="match status" value="1"/>
</dbReference>
<dbReference type="SUPFAM" id="SSF103642">
    <property type="entry name" value="Sec-C motif"/>
    <property type="match status" value="1"/>
</dbReference>
<gene>
    <name evidence="2" type="ORF">FHR23_003161</name>
</gene>
<comment type="caution">
    <text evidence="2">The sequence shown here is derived from an EMBL/GenBank/DDBJ whole genome shotgun (WGS) entry which is preliminary data.</text>
</comment>
<dbReference type="InterPro" id="IPR004027">
    <property type="entry name" value="SEC_C_motif"/>
</dbReference>
<keyword evidence="3" id="KW-1185">Reference proteome</keyword>
<accession>A0A840Z2G9</accession>
<feature type="compositionally biased region" description="Basic residues" evidence="1">
    <location>
        <begin position="7"/>
        <end position="19"/>
    </location>
</feature>
<dbReference type="PANTHER" id="PTHR33747">
    <property type="entry name" value="UPF0225 PROTEIN SCO1677"/>
    <property type="match status" value="1"/>
</dbReference>
<evidence type="ECO:0000313" key="2">
    <source>
        <dbReference type="EMBL" id="MBB5720198.1"/>
    </source>
</evidence>
<reference evidence="2 3" key="1">
    <citation type="submission" date="2020-08" db="EMBL/GenBank/DDBJ databases">
        <title>Genomic Encyclopedia of Type Strains, Phase IV (KMG-IV): sequencing the most valuable type-strain genomes for metagenomic binning, comparative biology and taxonomic classification.</title>
        <authorList>
            <person name="Goeker M."/>
        </authorList>
    </citation>
    <scope>NUCLEOTIDE SEQUENCE [LARGE SCALE GENOMIC DNA]</scope>
    <source>
        <strain evidence="2 3">DSM 27203</strain>
    </source>
</reference>
<evidence type="ECO:0000256" key="1">
    <source>
        <dbReference type="SAM" id="MobiDB-lite"/>
    </source>
</evidence>
<organism evidence="2 3">
    <name type="scientific">Stakelama sediminis</name>
    <dbReference type="NCBI Taxonomy" id="463200"/>
    <lineage>
        <taxon>Bacteria</taxon>
        <taxon>Pseudomonadati</taxon>
        <taxon>Pseudomonadota</taxon>
        <taxon>Alphaproteobacteria</taxon>
        <taxon>Sphingomonadales</taxon>
        <taxon>Sphingomonadaceae</taxon>
        <taxon>Stakelama</taxon>
    </lineage>
</organism>
<dbReference type="EMBL" id="JACIJI010000010">
    <property type="protein sequence ID" value="MBB5720198.1"/>
    <property type="molecule type" value="Genomic_DNA"/>
</dbReference>
<feature type="region of interest" description="Disordered" evidence="1">
    <location>
        <begin position="1"/>
        <end position="31"/>
    </location>
</feature>
<dbReference type="Proteomes" id="UP000554342">
    <property type="component" value="Unassembled WGS sequence"/>
</dbReference>
<dbReference type="Gene3D" id="3.10.450.50">
    <property type="match status" value="1"/>
</dbReference>
<dbReference type="Pfam" id="PF02810">
    <property type="entry name" value="SEC-C"/>
    <property type="match status" value="1"/>
</dbReference>
<dbReference type="RefSeq" id="WP_184005827.1">
    <property type="nucleotide sequence ID" value="NZ_BAABIF010000027.1"/>
</dbReference>
<name>A0A840Z2G9_9SPHN</name>
<sequence length="739" mass="82992">MAEGGRRRLKSQRDKHRQARAPAPPATPPREEADILTEMRQLCRTPGFAHVVAHVIVRDNFVFYEDEMKPEDMAHLFGFKRLIRTEVATLIGYMIQGGVEVFDPLPDDPTALLARVEALIEELHRRLSWSMFGDGLENFLAAREEAETLREPIFYGGESAFNFQYRDFAVDKYRADNPWLESNRGFAIEDAAAIVDACLALTEEQVTARWKAADRDDPSTWSLLPGFIVSKADLIARSGVAEKQAAAIIAAFSTPLGDNAEFIALNDYNRAVSAPLIALDDDHYAVLQHYAPVEALYEAPMYWMFADKAYRATAATHRGDFTEAFTHQRLIDVFGQANVHRGLNLDRAKGDRIGEIDILVEFGGRLLLVQAKSKRLTIEARRGNERSLRRDFQGAVQDAYDQAQICAEALFDPTTSIKRADGTTVALQHPPQKIYPICLVSDHYPSLVFQTDRFLRKRDIDGVAQPIVTDIFALDAISELLDRPLRFLGYCELRDRFGERLIYSHELVLLACHVRQNLWISEDIGGMMLDDNITGSIEIAMLARRRGISGEKTPKGPLTAFAGTAFDGMLKRIEERPEPPLVDLALYMLEASGISIKAYNEGVGLITAQTVADMRQHDFSFAMGGEGLTVHSSYESPRQVRDRLEAHVEARKYACKADRWFGLFVDPADGLPLVGLALTFTWEYDPLRAELARDLPPDARSRIPKILEGFQRTRTRRKIGRNDPCFCGSGCKYKKCCGP</sequence>